<evidence type="ECO:0000256" key="3">
    <source>
        <dbReference type="ARBA" id="ARBA00022801"/>
    </source>
</evidence>
<dbReference type="EMBL" id="KK583338">
    <property type="protein sequence ID" value="KDO19673.1"/>
    <property type="molecule type" value="Genomic_DNA"/>
</dbReference>
<keyword evidence="7" id="KW-1185">Reference proteome</keyword>
<evidence type="ECO:0000313" key="6">
    <source>
        <dbReference type="EMBL" id="KDO19673.1"/>
    </source>
</evidence>
<reference evidence="6 7" key="1">
    <citation type="journal article" date="2013" name="PLoS Genet.">
        <title>Distinctive expansion of potential virulence genes in the genome of the oomycete fish pathogen Saprolegnia parasitica.</title>
        <authorList>
            <person name="Jiang R.H."/>
            <person name="de Bruijn I."/>
            <person name="Haas B.J."/>
            <person name="Belmonte R."/>
            <person name="Lobach L."/>
            <person name="Christie J."/>
            <person name="van den Ackerveken G."/>
            <person name="Bottin A."/>
            <person name="Bulone V."/>
            <person name="Diaz-Moreno S.M."/>
            <person name="Dumas B."/>
            <person name="Fan L."/>
            <person name="Gaulin E."/>
            <person name="Govers F."/>
            <person name="Grenville-Briggs L.J."/>
            <person name="Horner N.R."/>
            <person name="Levin J.Z."/>
            <person name="Mammella M."/>
            <person name="Meijer H.J."/>
            <person name="Morris P."/>
            <person name="Nusbaum C."/>
            <person name="Oome S."/>
            <person name="Phillips A.J."/>
            <person name="van Rooyen D."/>
            <person name="Rzeszutek E."/>
            <person name="Saraiva M."/>
            <person name="Secombes C.J."/>
            <person name="Seidl M.F."/>
            <person name="Snel B."/>
            <person name="Stassen J.H."/>
            <person name="Sykes S."/>
            <person name="Tripathy S."/>
            <person name="van den Berg H."/>
            <person name="Vega-Arreguin J.C."/>
            <person name="Wawra S."/>
            <person name="Young S.K."/>
            <person name="Zeng Q."/>
            <person name="Dieguez-Uribeondo J."/>
            <person name="Russ C."/>
            <person name="Tyler B.M."/>
            <person name="van West P."/>
        </authorList>
    </citation>
    <scope>NUCLEOTIDE SEQUENCE [LARGE SCALE GENOMIC DNA]</scope>
    <source>
        <strain evidence="6 7">CBS 223.65</strain>
    </source>
</reference>
<dbReference type="GO" id="GO:0034338">
    <property type="term" value="F:short-chain carboxylesterase activity"/>
    <property type="evidence" value="ECO:0007669"/>
    <property type="project" value="TreeGrafter"/>
</dbReference>
<dbReference type="KEGG" id="spar:SPRG_14753"/>
<evidence type="ECO:0000256" key="1">
    <source>
        <dbReference type="ARBA" id="ARBA00010884"/>
    </source>
</evidence>
<proteinExistence type="inferred from homology"/>
<dbReference type="VEuPathDB" id="FungiDB:SPRG_14753"/>
<dbReference type="SUPFAM" id="SSF53474">
    <property type="entry name" value="alpha/beta-Hydrolases"/>
    <property type="match status" value="1"/>
</dbReference>
<protein>
    <recommendedName>
        <fullName evidence="5">AB hydrolase-1 domain-containing protein</fullName>
    </recommendedName>
</protein>
<dbReference type="GO" id="GO:0047372">
    <property type="term" value="F:monoacylglycerol lipase activity"/>
    <property type="evidence" value="ECO:0007669"/>
    <property type="project" value="TreeGrafter"/>
</dbReference>
<keyword evidence="3" id="KW-0378">Hydrolase</keyword>
<comment type="similarity">
    <text evidence="1">Belongs to the AB hydrolase superfamily. AB hydrolase 4 family.</text>
</comment>
<dbReference type="AlphaFoldDB" id="A0A067BN88"/>
<dbReference type="OMA" id="MMTTSWG"/>
<keyword evidence="2" id="KW-0719">Serine esterase</keyword>
<dbReference type="RefSeq" id="XP_012209591.1">
    <property type="nucleotide sequence ID" value="XM_012354201.1"/>
</dbReference>
<dbReference type="Pfam" id="PF00561">
    <property type="entry name" value="Abhydrolase_1"/>
    <property type="match status" value="1"/>
</dbReference>
<dbReference type="InterPro" id="IPR029058">
    <property type="entry name" value="AB_hydrolase_fold"/>
</dbReference>
<feature type="active site" description="Charge relay system" evidence="4">
    <location>
        <position position="354"/>
    </location>
</feature>
<dbReference type="PANTHER" id="PTHR10794:SF84">
    <property type="entry name" value="ESTERASE_LIPASE_THIOESTERASE FAMILY PROTEIN"/>
    <property type="match status" value="1"/>
</dbReference>
<feature type="active site" description="Charge relay system" evidence="4">
    <location>
        <position position="193"/>
    </location>
</feature>
<accession>A0A067BN88</accession>
<feature type="active site" description="Charge relay system" evidence="4">
    <location>
        <position position="325"/>
    </location>
</feature>
<dbReference type="OrthoDB" id="247542at2759"/>
<name>A0A067BN88_SAPPC</name>
<dbReference type="PANTHER" id="PTHR10794">
    <property type="entry name" value="ABHYDROLASE DOMAIN-CONTAINING PROTEIN"/>
    <property type="match status" value="1"/>
</dbReference>
<evidence type="ECO:0000256" key="4">
    <source>
        <dbReference type="PIRSR" id="PIRSR005211-1"/>
    </source>
</evidence>
<organism evidence="6 7">
    <name type="scientific">Saprolegnia parasitica (strain CBS 223.65)</name>
    <dbReference type="NCBI Taxonomy" id="695850"/>
    <lineage>
        <taxon>Eukaryota</taxon>
        <taxon>Sar</taxon>
        <taxon>Stramenopiles</taxon>
        <taxon>Oomycota</taxon>
        <taxon>Saprolegniomycetes</taxon>
        <taxon>Saprolegniales</taxon>
        <taxon>Saprolegniaceae</taxon>
        <taxon>Saprolegnia</taxon>
    </lineage>
</organism>
<evidence type="ECO:0000313" key="7">
    <source>
        <dbReference type="Proteomes" id="UP000030745"/>
    </source>
</evidence>
<dbReference type="InterPro" id="IPR012020">
    <property type="entry name" value="ABHD4"/>
</dbReference>
<sequence>MDALLTPVTYGAIAFSAMCYAFFARANQAPSLYHQTNLANTQLLQKTSLLFEKYRPSWFLLNGHLQTFLVALGCDTPRVHYTREIRPLSDGGIVSLDWAAHPAGTPYAKDHPTVLLLHGLTGGSNEVYIRATAVKLLAAGWRVVVMNARGCAQTPVRTPKLFCGAYTQDVRETVQYLRQVHVPTAPLLAGGFSLGANILLKFVGEEGDTCQLSGAVSVGNPYDMLASNRNLEYSWLHNVIYSTALTNNLLTLFFKKSNAHEHYVNDPHIDLAALRASKTAAEFDERLTRRVFGYATASDYYRDASSSQYIKGVRIPTLCLTAKDDPISIYTAIPYDDVLANPHVILSVTKYGGHLGFFTGASPFSYPDMWSSSVFAQFCNAVDELAHNGSPSKARLALQASR</sequence>
<dbReference type="InterPro" id="IPR000073">
    <property type="entry name" value="AB_hydrolase_1"/>
</dbReference>
<dbReference type="Proteomes" id="UP000030745">
    <property type="component" value="Unassembled WGS sequence"/>
</dbReference>
<dbReference type="InterPro" id="IPR000952">
    <property type="entry name" value="AB_hydrolase_4_CS"/>
</dbReference>
<gene>
    <name evidence="6" type="ORF">SPRG_14753</name>
</gene>
<dbReference type="PROSITE" id="PS01133">
    <property type="entry name" value="UPF0017"/>
    <property type="match status" value="1"/>
</dbReference>
<dbReference type="InterPro" id="IPR050960">
    <property type="entry name" value="AB_hydrolase_4_sf"/>
</dbReference>
<evidence type="ECO:0000256" key="2">
    <source>
        <dbReference type="ARBA" id="ARBA00022487"/>
    </source>
</evidence>
<feature type="domain" description="AB hydrolase-1" evidence="5">
    <location>
        <begin position="112"/>
        <end position="360"/>
    </location>
</feature>
<dbReference type="Gene3D" id="3.40.50.1820">
    <property type="entry name" value="alpha/beta hydrolase"/>
    <property type="match status" value="1"/>
</dbReference>
<evidence type="ECO:0000259" key="5">
    <source>
        <dbReference type="Pfam" id="PF00561"/>
    </source>
</evidence>
<dbReference type="GeneID" id="24136541"/>
<dbReference type="PIRSF" id="PIRSF005211">
    <property type="entry name" value="Ab_hydro_YheT"/>
    <property type="match status" value="1"/>
</dbReference>